<reference evidence="2" key="2">
    <citation type="submission" date="2020-05" db="UniProtKB">
        <authorList>
            <consortium name="EnsemblMetazoa"/>
        </authorList>
    </citation>
    <scope>IDENTIFICATION</scope>
    <source>
        <strain evidence="2">IAEA</strain>
    </source>
</reference>
<dbReference type="InterPro" id="IPR009072">
    <property type="entry name" value="Histone-fold"/>
</dbReference>
<dbReference type="AlphaFoldDB" id="A0A1B0C640"/>
<dbReference type="PRINTS" id="PR00620">
    <property type="entry name" value="HISTONEH2A"/>
</dbReference>
<keyword evidence="3" id="KW-1185">Reference proteome</keyword>
<sequence length="81" mass="9186">MRLAGTAAIYFSAILKYLMAEILELAANVSNYIRKKHITPPHVRVANGGDEELTHLLKFEGSIRLPKKKAEEINTQCAWKY</sequence>
<dbReference type="GO" id="GO:0003677">
    <property type="term" value="F:DNA binding"/>
    <property type="evidence" value="ECO:0007669"/>
    <property type="project" value="InterPro"/>
</dbReference>
<proteinExistence type="predicted"/>
<feature type="chain" id="PRO_5008405393" description="Histone H2A" evidence="1">
    <location>
        <begin position="21"/>
        <end position="81"/>
    </location>
</feature>
<reference evidence="3" key="1">
    <citation type="submission" date="2015-01" db="EMBL/GenBank/DDBJ databases">
        <authorList>
            <person name="Aksoy S."/>
            <person name="Warren W."/>
            <person name="Wilson R.K."/>
        </authorList>
    </citation>
    <scope>NUCLEOTIDE SEQUENCE [LARGE SCALE GENOMIC DNA]</scope>
    <source>
        <strain evidence="3">IAEA</strain>
    </source>
</reference>
<dbReference type="EnsemblMetazoa" id="GPPI050169-RA">
    <property type="protein sequence ID" value="GPPI050169-PA"/>
    <property type="gene ID" value="GPPI050169"/>
</dbReference>
<feature type="signal peptide" evidence="1">
    <location>
        <begin position="1"/>
        <end position="20"/>
    </location>
</feature>
<dbReference type="SUPFAM" id="SSF47113">
    <property type="entry name" value="Histone-fold"/>
    <property type="match status" value="1"/>
</dbReference>
<keyword evidence="1" id="KW-0732">Signal</keyword>
<dbReference type="Gene3D" id="1.10.20.10">
    <property type="entry name" value="Histone, subunit A"/>
    <property type="match status" value="1"/>
</dbReference>
<dbReference type="Proteomes" id="UP000092460">
    <property type="component" value="Unassembled WGS sequence"/>
</dbReference>
<dbReference type="EMBL" id="JXJN01026425">
    <property type="status" value="NOT_ANNOTATED_CDS"/>
    <property type="molecule type" value="Genomic_DNA"/>
</dbReference>
<evidence type="ECO:0000313" key="3">
    <source>
        <dbReference type="Proteomes" id="UP000092460"/>
    </source>
</evidence>
<dbReference type="GO" id="GO:0030527">
    <property type="term" value="F:structural constituent of chromatin"/>
    <property type="evidence" value="ECO:0007669"/>
    <property type="project" value="InterPro"/>
</dbReference>
<name>A0A1B0C640_9MUSC</name>
<dbReference type="GO" id="GO:0046982">
    <property type="term" value="F:protein heterodimerization activity"/>
    <property type="evidence" value="ECO:0007669"/>
    <property type="project" value="InterPro"/>
</dbReference>
<organism evidence="2 3">
    <name type="scientific">Glossina palpalis gambiensis</name>
    <dbReference type="NCBI Taxonomy" id="67801"/>
    <lineage>
        <taxon>Eukaryota</taxon>
        <taxon>Metazoa</taxon>
        <taxon>Ecdysozoa</taxon>
        <taxon>Arthropoda</taxon>
        <taxon>Hexapoda</taxon>
        <taxon>Insecta</taxon>
        <taxon>Pterygota</taxon>
        <taxon>Neoptera</taxon>
        <taxon>Endopterygota</taxon>
        <taxon>Diptera</taxon>
        <taxon>Brachycera</taxon>
        <taxon>Muscomorpha</taxon>
        <taxon>Hippoboscoidea</taxon>
        <taxon>Glossinidae</taxon>
        <taxon>Glossina</taxon>
    </lineage>
</organism>
<dbReference type="GO" id="GO:0000786">
    <property type="term" value="C:nucleosome"/>
    <property type="evidence" value="ECO:0007669"/>
    <property type="project" value="InterPro"/>
</dbReference>
<evidence type="ECO:0000256" key="1">
    <source>
        <dbReference type="SAM" id="SignalP"/>
    </source>
</evidence>
<dbReference type="STRING" id="67801.A0A1B0C640"/>
<accession>A0A1B0C640</accession>
<protein>
    <recommendedName>
        <fullName evidence="4">Histone H2A</fullName>
    </recommendedName>
</protein>
<dbReference type="PANTHER" id="PTHR23430">
    <property type="entry name" value="HISTONE H2A"/>
    <property type="match status" value="1"/>
</dbReference>
<dbReference type="InterPro" id="IPR002119">
    <property type="entry name" value="Histone_H2A"/>
</dbReference>
<dbReference type="VEuPathDB" id="VectorBase:GPPI050169"/>
<evidence type="ECO:0008006" key="4">
    <source>
        <dbReference type="Google" id="ProtNLM"/>
    </source>
</evidence>
<evidence type="ECO:0000313" key="2">
    <source>
        <dbReference type="EnsemblMetazoa" id="GPPI050169-PA"/>
    </source>
</evidence>